<dbReference type="PRINTS" id="PR00380">
    <property type="entry name" value="KINESINHEAVY"/>
</dbReference>
<evidence type="ECO:0000313" key="10">
    <source>
        <dbReference type="EMBL" id="KAK9084934.1"/>
    </source>
</evidence>
<dbReference type="EMBL" id="JBBNAE010000011">
    <property type="protein sequence ID" value="KAK9084934.1"/>
    <property type="molecule type" value="Genomic_DNA"/>
</dbReference>
<dbReference type="GO" id="GO:0005874">
    <property type="term" value="C:microtubule"/>
    <property type="evidence" value="ECO:0007669"/>
    <property type="project" value="UniProtKB-KW"/>
</dbReference>
<keyword evidence="4" id="KW-0547">Nucleotide-binding</keyword>
<dbReference type="InterPro" id="IPR038408">
    <property type="entry name" value="GNK2_sf"/>
</dbReference>
<dbReference type="InterPro" id="IPR002902">
    <property type="entry name" value="GNK2"/>
</dbReference>
<evidence type="ECO:0000259" key="8">
    <source>
        <dbReference type="PROSITE" id="PS50067"/>
    </source>
</evidence>
<dbReference type="SMART" id="SM00129">
    <property type="entry name" value="KISc"/>
    <property type="match status" value="1"/>
</dbReference>
<dbReference type="GO" id="GO:0007018">
    <property type="term" value="P:microtubule-based movement"/>
    <property type="evidence" value="ECO:0007669"/>
    <property type="project" value="InterPro"/>
</dbReference>
<evidence type="ECO:0000256" key="1">
    <source>
        <dbReference type="ARBA" id="ARBA00022701"/>
    </source>
</evidence>
<dbReference type="PROSITE" id="PS51473">
    <property type="entry name" value="GNK2"/>
    <property type="match status" value="1"/>
</dbReference>
<dbReference type="InterPro" id="IPR001752">
    <property type="entry name" value="Kinesin_motor_dom"/>
</dbReference>
<evidence type="ECO:0000256" key="7">
    <source>
        <dbReference type="PROSITE-ProRule" id="PRU00283"/>
    </source>
</evidence>
<protein>
    <recommendedName>
        <fullName evidence="12">Gnk2-homologous domain-containing protein</fullName>
    </recommendedName>
</protein>
<accession>A0AAP0E1J4</accession>
<evidence type="ECO:0000256" key="6">
    <source>
        <dbReference type="ARBA" id="ARBA00023175"/>
    </source>
</evidence>
<comment type="caution">
    <text evidence="7">Lacks conserved residue(s) required for the propagation of feature annotation.</text>
</comment>
<keyword evidence="5" id="KW-0067">ATP-binding</keyword>
<keyword evidence="6" id="KW-0505">Motor protein</keyword>
<sequence length="418" mass="45571">MKFLASQGWKHSVQASMLEICNDTIQDLLATSQVGGLDNGTAMTGKQYTIRHDASIRNTHISNLTIINVHGVEDTSPFLHQAAQCSTEQQLQGVLNLVDLASTNPPSNGSCGDQLRETQVSDKNLSSLTDVISAIAKKEDYIPFKNSKLTHLLQPCLAGDSKTLMFVNISPDPSSVDESLCSLRFAAKFLEKLITSQSLQLSEVVVVSEFCGTSGNFTINSTYSRNLNALMSTLSSNVTQTDGFKNASIGQNPDRIYGLFLCRGDVSLQFCQTCAAAARNAALLRCPNQKESILYYEKCMIRYSNQSILGGLQTSPALFLINPQNVSDRLDVFNRNLGDLFVGLGREASRVPNGPNSQLALRISQLFRRFMGSCSVQLICLKVIALGVLTEFVVSIYGPFTFVLPASRLNMVIPSSLN</sequence>
<reference evidence="10 11" key="1">
    <citation type="submission" date="2024-01" db="EMBL/GenBank/DDBJ databases">
        <title>Genome assemblies of Stephania.</title>
        <authorList>
            <person name="Yang L."/>
        </authorList>
    </citation>
    <scope>NUCLEOTIDE SEQUENCE [LARGE SCALE GENOMIC DNA]</scope>
    <source>
        <strain evidence="10">QJT</strain>
        <tissue evidence="10">Leaf</tissue>
    </source>
</reference>
<evidence type="ECO:0008006" key="12">
    <source>
        <dbReference type="Google" id="ProtNLM"/>
    </source>
</evidence>
<dbReference type="InterPro" id="IPR027417">
    <property type="entry name" value="P-loop_NTPase"/>
</dbReference>
<comment type="caution">
    <text evidence="10">The sequence shown here is derived from an EMBL/GenBank/DDBJ whole genome shotgun (WGS) entry which is preliminary data.</text>
</comment>
<feature type="domain" description="Kinesin motor" evidence="8">
    <location>
        <begin position="1"/>
        <end position="192"/>
    </location>
</feature>
<keyword evidence="3" id="KW-0677">Repeat</keyword>
<dbReference type="CDD" id="cd23509">
    <property type="entry name" value="Gnk2-like"/>
    <property type="match status" value="1"/>
</dbReference>
<keyword evidence="1" id="KW-0493">Microtubule</keyword>
<dbReference type="Gene3D" id="3.30.430.20">
    <property type="entry name" value="Gnk2 domain, C-X8-C-X2-C motif"/>
    <property type="match status" value="1"/>
</dbReference>
<dbReference type="GO" id="GO:0005524">
    <property type="term" value="F:ATP binding"/>
    <property type="evidence" value="ECO:0007669"/>
    <property type="project" value="UniProtKB-KW"/>
</dbReference>
<dbReference type="Pfam" id="PF01657">
    <property type="entry name" value="Stress-antifung"/>
    <property type="match status" value="1"/>
</dbReference>
<dbReference type="InterPro" id="IPR036961">
    <property type="entry name" value="Kinesin_motor_dom_sf"/>
</dbReference>
<dbReference type="GO" id="GO:0003777">
    <property type="term" value="F:microtubule motor activity"/>
    <property type="evidence" value="ECO:0007669"/>
    <property type="project" value="InterPro"/>
</dbReference>
<dbReference type="Gene3D" id="3.40.850.10">
    <property type="entry name" value="Kinesin motor domain"/>
    <property type="match status" value="2"/>
</dbReference>
<dbReference type="FunFam" id="3.30.430.20:FF:000003">
    <property type="entry name" value="Cysteine-rich RLK (RECEPTOR-like protein kinase) 10"/>
    <property type="match status" value="1"/>
</dbReference>
<feature type="domain" description="Gnk2-homologous" evidence="9">
    <location>
        <begin position="205"/>
        <end position="308"/>
    </location>
</feature>
<evidence type="ECO:0000313" key="11">
    <source>
        <dbReference type="Proteomes" id="UP001417504"/>
    </source>
</evidence>
<name>A0AAP0E1J4_9MAGN</name>
<keyword evidence="11" id="KW-1185">Reference proteome</keyword>
<evidence type="ECO:0000256" key="4">
    <source>
        <dbReference type="ARBA" id="ARBA00022741"/>
    </source>
</evidence>
<dbReference type="SUPFAM" id="SSF52540">
    <property type="entry name" value="P-loop containing nucleoside triphosphate hydrolases"/>
    <property type="match status" value="1"/>
</dbReference>
<keyword evidence="2" id="KW-0732">Signal</keyword>
<comment type="similarity">
    <text evidence="7">Belongs to the TRAFAC class myosin-kinesin ATPase superfamily. Kinesin family.</text>
</comment>
<proteinExistence type="inferred from homology"/>
<dbReference type="PANTHER" id="PTHR47972:SF45">
    <property type="entry name" value="PROTEIN CLARET SEGREGATIONAL"/>
    <property type="match status" value="1"/>
</dbReference>
<evidence type="ECO:0000256" key="5">
    <source>
        <dbReference type="ARBA" id="ARBA00022840"/>
    </source>
</evidence>
<dbReference type="AlphaFoldDB" id="A0AAP0E1J4"/>
<dbReference type="Pfam" id="PF00225">
    <property type="entry name" value="Kinesin"/>
    <property type="match status" value="1"/>
</dbReference>
<dbReference type="GO" id="GO:0008017">
    <property type="term" value="F:microtubule binding"/>
    <property type="evidence" value="ECO:0007669"/>
    <property type="project" value="InterPro"/>
</dbReference>
<evidence type="ECO:0000256" key="2">
    <source>
        <dbReference type="ARBA" id="ARBA00022729"/>
    </source>
</evidence>
<evidence type="ECO:0000256" key="3">
    <source>
        <dbReference type="ARBA" id="ARBA00022737"/>
    </source>
</evidence>
<organism evidence="10 11">
    <name type="scientific">Stephania japonica</name>
    <dbReference type="NCBI Taxonomy" id="461633"/>
    <lineage>
        <taxon>Eukaryota</taxon>
        <taxon>Viridiplantae</taxon>
        <taxon>Streptophyta</taxon>
        <taxon>Embryophyta</taxon>
        <taxon>Tracheophyta</taxon>
        <taxon>Spermatophyta</taxon>
        <taxon>Magnoliopsida</taxon>
        <taxon>Ranunculales</taxon>
        <taxon>Menispermaceae</taxon>
        <taxon>Menispermoideae</taxon>
        <taxon>Cissampelideae</taxon>
        <taxon>Stephania</taxon>
    </lineage>
</organism>
<dbReference type="Proteomes" id="UP001417504">
    <property type="component" value="Unassembled WGS sequence"/>
</dbReference>
<dbReference type="InterPro" id="IPR027640">
    <property type="entry name" value="Kinesin-like_fam"/>
</dbReference>
<dbReference type="PROSITE" id="PS50067">
    <property type="entry name" value="KINESIN_MOTOR_2"/>
    <property type="match status" value="1"/>
</dbReference>
<evidence type="ECO:0000259" key="9">
    <source>
        <dbReference type="PROSITE" id="PS51473"/>
    </source>
</evidence>
<dbReference type="PANTHER" id="PTHR47972">
    <property type="entry name" value="KINESIN-LIKE PROTEIN KLP-3"/>
    <property type="match status" value="1"/>
</dbReference>
<gene>
    <name evidence="10" type="ORF">Sjap_025345</name>
</gene>